<proteinExistence type="predicted"/>
<organism evidence="2 3">
    <name type="scientific">Chondromyces crocatus</name>
    <dbReference type="NCBI Taxonomy" id="52"/>
    <lineage>
        <taxon>Bacteria</taxon>
        <taxon>Pseudomonadati</taxon>
        <taxon>Myxococcota</taxon>
        <taxon>Polyangia</taxon>
        <taxon>Polyangiales</taxon>
        <taxon>Polyangiaceae</taxon>
        <taxon>Chondromyces</taxon>
    </lineage>
</organism>
<keyword evidence="3" id="KW-1185">Reference proteome</keyword>
<name>A0A0K1EJM6_CHOCO</name>
<dbReference type="Proteomes" id="UP000067626">
    <property type="component" value="Chromosome"/>
</dbReference>
<evidence type="ECO:0000313" key="3">
    <source>
        <dbReference type="Proteomes" id="UP000067626"/>
    </source>
</evidence>
<evidence type="ECO:0000313" key="2">
    <source>
        <dbReference type="EMBL" id="AKT40892.1"/>
    </source>
</evidence>
<evidence type="ECO:0000256" key="1">
    <source>
        <dbReference type="SAM" id="MobiDB-lite"/>
    </source>
</evidence>
<reference evidence="2 3" key="1">
    <citation type="submission" date="2015-07" db="EMBL/GenBank/DDBJ databases">
        <title>Genome analysis of myxobacterium Chondromyces crocatus Cm c5 reveals a high potential for natural compound synthesis and the genetic basis for the loss of fruiting body formation.</title>
        <authorList>
            <person name="Zaburannyi N."/>
            <person name="Bunk B."/>
            <person name="Maier J."/>
            <person name="Overmann J."/>
            <person name="Mueller R."/>
        </authorList>
    </citation>
    <scope>NUCLEOTIDE SEQUENCE [LARGE SCALE GENOMIC DNA]</scope>
    <source>
        <strain evidence="2 3">Cm c5</strain>
    </source>
</reference>
<feature type="compositionally biased region" description="Low complexity" evidence="1">
    <location>
        <begin position="40"/>
        <end position="77"/>
    </location>
</feature>
<dbReference type="InterPro" id="IPR023119">
    <property type="entry name" value="Multihaem_cyt_PRC_cyt_su-like"/>
</dbReference>
<dbReference type="STRING" id="52.CMC5_050490"/>
<accession>A0A0K1EJM6</accession>
<dbReference type="RefSeq" id="WP_082362769.1">
    <property type="nucleotide sequence ID" value="NZ_CP012159.1"/>
</dbReference>
<dbReference type="InterPro" id="IPR036280">
    <property type="entry name" value="Multihaem_cyt_sf"/>
</dbReference>
<dbReference type="PROSITE" id="PS51257">
    <property type="entry name" value="PROKAR_LIPOPROTEIN"/>
    <property type="match status" value="1"/>
</dbReference>
<dbReference type="KEGG" id="ccro:CMC5_050490"/>
<gene>
    <name evidence="2" type="ORF">CMC5_050490</name>
</gene>
<dbReference type="Gene3D" id="1.10.468.10">
    <property type="entry name" value="Photosynthetic Reaction Center, subunit C, domain 2"/>
    <property type="match status" value="1"/>
</dbReference>
<feature type="region of interest" description="Disordered" evidence="1">
    <location>
        <begin position="29"/>
        <end position="89"/>
    </location>
</feature>
<protein>
    <submittedName>
        <fullName evidence="2">Uncharacterized protein</fullName>
    </submittedName>
</protein>
<sequence>MAPRLTHESLTFAITFGALTSAFGALTSACGSASPPPGSTPANASTPSSVDDPAASSGSPDAAPSATPSDGTSTTAPAAPPRPGEPAHSRNLIATQMEGDLKKIGLDPNKLPRLDQLPLSQKKKVMPLLQKSLGMDSCLGCHVEGNFQTETRNMKVARGMWNHFVTPLRTEAGGAVFCDSCHSGEKLVLARPDRKAVETFMDQQYVQKLSRADKADMECSTCHGDAMELKIVQNLWKIPEG</sequence>
<dbReference type="EMBL" id="CP012159">
    <property type="protein sequence ID" value="AKT40892.1"/>
    <property type="molecule type" value="Genomic_DNA"/>
</dbReference>
<dbReference type="OrthoDB" id="5517459at2"/>
<dbReference type="SUPFAM" id="SSF48695">
    <property type="entry name" value="Multiheme cytochromes"/>
    <property type="match status" value="1"/>
</dbReference>
<dbReference type="AlphaFoldDB" id="A0A0K1EJM6"/>